<accession>A0A834M7H7</accession>
<feature type="compositionally biased region" description="Gly residues" evidence="1">
    <location>
        <begin position="45"/>
        <end position="55"/>
    </location>
</feature>
<protein>
    <submittedName>
        <fullName evidence="2">Uncharacterized protein</fullName>
    </submittedName>
</protein>
<dbReference type="AlphaFoldDB" id="A0A834M7H7"/>
<feature type="compositionally biased region" description="Gly residues" evidence="1">
    <location>
        <begin position="70"/>
        <end position="86"/>
    </location>
</feature>
<gene>
    <name evidence="2" type="ORF">GWI33_017621</name>
</gene>
<evidence type="ECO:0000256" key="1">
    <source>
        <dbReference type="SAM" id="MobiDB-lite"/>
    </source>
</evidence>
<organism evidence="2 3">
    <name type="scientific">Rhynchophorus ferrugineus</name>
    <name type="common">Red palm weevil</name>
    <name type="synonym">Curculio ferrugineus</name>
    <dbReference type="NCBI Taxonomy" id="354439"/>
    <lineage>
        <taxon>Eukaryota</taxon>
        <taxon>Metazoa</taxon>
        <taxon>Ecdysozoa</taxon>
        <taxon>Arthropoda</taxon>
        <taxon>Hexapoda</taxon>
        <taxon>Insecta</taxon>
        <taxon>Pterygota</taxon>
        <taxon>Neoptera</taxon>
        <taxon>Endopterygota</taxon>
        <taxon>Coleoptera</taxon>
        <taxon>Polyphaga</taxon>
        <taxon>Cucujiformia</taxon>
        <taxon>Curculionidae</taxon>
        <taxon>Dryophthorinae</taxon>
        <taxon>Rhynchophorus</taxon>
    </lineage>
</organism>
<proteinExistence type="predicted"/>
<reference evidence="2" key="1">
    <citation type="submission" date="2020-08" db="EMBL/GenBank/DDBJ databases">
        <title>Genome sequencing and assembly of the red palm weevil Rhynchophorus ferrugineus.</title>
        <authorList>
            <person name="Dias G.B."/>
            <person name="Bergman C.M."/>
            <person name="Manee M."/>
        </authorList>
    </citation>
    <scope>NUCLEOTIDE SEQUENCE</scope>
    <source>
        <strain evidence="2">AA-2017</strain>
        <tissue evidence="2">Whole larva</tissue>
    </source>
</reference>
<name>A0A834M7H7_RHYFE</name>
<feature type="region of interest" description="Disordered" evidence="1">
    <location>
        <begin position="42"/>
        <end position="86"/>
    </location>
</feature>
<keyword evidence="3" id="KW-1185">Reference proteome</keyword>
<comment type="caution">
    <text evidence="2">The sequence shown here is derived from an EMBL/GenBank/DDBJ whole genome shotgun (WGS) entry which is preliminary data.</text>
</comment>
<dbReference type="Proteomes" id="UP000625711">
    <property type="component" value="Unassembled WGS sequence"/>
</dbReference>
<sequence>MAVTRKNANTSSGIEPFFHRWLRAIFGADKMALRWRQMSGDEVCAGGGRRGGGGGRRNRPGGPKGDRAGGGDPSCGGGGGSALLPD</sequence>
<dbReference type="EMBL" id="JAACXV010014237">
    <property type="protein sequence ID" value="KAF7269370.1"/>
    <property type="molecule type" value="Genomic_DNA"/>
</dbReference>
<evidence type="ECO:0000313" key="3">
    <source>
        <dbReference type="Proteomes" id="UP000625711"/>
    </source>
</evidence>
<evidence type="ECO:0000313" key="2">
    <source>
        <dbReference type="EMBL" id="KAF7269370.1"/>
    </source>
</evidence>